<feature type="transmembrane region" description="Helical" evidence="1">
    <location>
        <begin position="85"/>
        <end position="103"/>
    </location>
</feature>
<evidence type="ECO:0000313" key="4">
    <source>
        <dbReference type="EMBL" id="ASE40807.1"/>
    </source>
</evidence>
<proteinExistence type="inferred from homology"/>
<comment type="similarity">
    <text evidence="1">Belongs to the MscS (TC 1.A.23) family.</text>
</comment>
<dbReference type="Gene3D" id="1.10.287.1260">
    <property type="match status" value="1"/>
</dbReference>
<dbReference type="Proteomes" id="UP000197050">
    <property type="component" value="Chromosome"/>
</dbReference>
<comment type="function">
    <text evidence="1">Mechanosensitive channel that participates in the regulation of osmotic pressure changes within the cell, opening in response to stretch forces in the membrane lipid bilayer, without the need for other proteins. Contributes to normal resistance to hypoosmotic shock. Forms an ion channel of 1.0 nanosiemens conductance with a slight preference for anions.</text>
</comment>
<keyword evidence="1" id="KW-1133">Transmembrane helix</keyword>
<protein>
    <recommendedName>
        <fullName evidence="1">Small-conductance mechanosensitive channel</fullName>
    </recommendedName>
</protein>
<feature type="region of interest" description="Disordered" evidence="2">
    <location>
        <begin position="151"/>
        <end position="205"/>
    </location>
</feature>
<name>A0A1Z3UC11_BREVE</name>
<feature type="compositionally biased region" description="Basic and acidic residues" evidence="2">
    <location>
        <begin position="151"/>
        <end position="167"/>
    </location>
</feature>
<dbReference type="InterPro" id="IPR011014">
    <property type="entry name" value="MscS_channel_TM-2"/>
</dbReference>
<evidence type="ECO:0000259" key="3">
    <source>
        <dbReference type="Pfam" id="PF21088"/>
    </source>
</evidence>
<accession>A0A1Z3UC11</accession>
<feature type="compositionally biased region" description="Basic residues" evidence="2">
    <location>
        <begin position="196"/>
        <end position="205"/>
    </location>
</feature>
<feature type="domain" description="Mechanosensitive ion channel transmembrane helices 2/3" evidence="3">
    <location>
        <begin position="85"/>
        <end position="125"/>
    </location>
</feature>
<evidence type="ECO:0000256" key="2">
    <source>
        <dbReference type="SAM" id="MobiDB-lite"/>
    </source>
</evidence>
<dbReference type="InterPro" id="IPR045275">
    <property type="entry name" value="MscS_archaea/bacteria_type"/>
</dbReference>
<dbReference type="GO" id="GO:0005886">
    <property type="term" value="C:plasma membrane"/>
    <property type="evidence" value="ECO:0007669"/>
    <property type="project" value="UniProtKB-SubCell"/>
</dbReference>
<dbReference type="EMBL" id="CP022048">
    <property type="protein sequence ID" value="ASE40807.1"/>
    <property type="molecule type" value="Genomic_DNA"/>
</dbReference>
<feature type="transmembrane region" description="Helical" evidence="1">
    <location>
        <begin position="29"/>
        <end position="53"/>
    </location>
</feature>
<dbReference type="KEGG" id="bvc:CEP68_15665"/>
<comment type="subunit">
    <text evidence="1">Homoheptamer.</text>
</comment>
<dbReference type="PANTHER" id="PTHR30221:SF1">
    <property type="entry name" value="SMALL-CONDUCTANCE MECHANOSENSITIVE CHANNEL"/>
    <property type="match status" value="1"/>
</dbReference>
<dbReference type="PANTHER" id="PTHR30221">
    <property type="entry name" value="SMALL-CONDUCTANCE MECHANOSENSITIVE CHANNEL"/>
    <property type="match status" value="1"/>
</dbReference>
<keyword evidence="1" id="KW-0472">Membrane</keyword>
<dbReference type="AlphaFoldDB" id="A0A1Z3UC11"/>
<sequence>MTTVAAGDPGLVGTVQSAFSGDAPMARELAGVVGVYSVRLLVALLILAVTLWASKRLARLVHRAVDRLPHHHTADETLADFVSALVRYLVIAIGLIAVLQQIGVQATSVLAVLGAASLAIGLALQGTLGNVAPGEMIVLLRPYRVGDKVELNGRQEGGRSRPFQHDGRRFRRTDPLPAQRQGVRRDDRQHEPVRPSTHRTRLRRR</sequence>
<comment type="subcellular location">
    <subcellularLocation>
        <location evidence="1">Cell inner membrane</location>
        <topology evidence="1">Multi-pass membrane protein</topology>
    </subcellularLocation>
</comment>
<evidence type="ECO:0000256" key="1">
    <source>
        <dbReference type="RuleBase" id="RU369025"/>
    </source>
</evidence>
<feature type="compositionally biased region" description="Basic and acidic residues" evidence="2">
    <location>
        <begin position="183"/>
        <end position="193"/>
    </location>
</feature>
<keyword evidence="1" id="KW-0997">Cell inner membrane</keyword>
<keyword evidence="1" id="KW-0406">Ion transport</keyword>
<keyword evidence="1" id="KW-0812">Transmembrane</keyword>
<keyword evidence="1" id="KW-1003">Cell membrane</keyword>
<keyword evidence="1" id="KW-0813">Transport</keyword>
<keyword evidence="1" id="KW-0407">Ion channel</keyword>
<feature type="transmembrane region" description="Helical" evidence="1">
    <location>
        <begin position="109"/>
        <end position="132"/>
    </location>
</feature>
<dbReference type="GO" id="GO:0008381">
    <property type="term" value="F:mechanosensitive monoatomic ion channel activity"/>
    <property type="evidence" value="ECO:0007669"/>
    <property type="project" value="InterPro"/>
</dbReference>
<dbReference type="InterPro" id="IPR049142">
    <property type="entry name" value="MS_channel_1st"/>
</dbReference>
<dbReference type="Pfam" id="PF21088">
    <property type="entry name" value="MS_channel_1st"/>
    <property type="match status" value="1"/>
</dbReference>
<dbReference type="SUPFAM" id="SSF82861">
    <property type="entry name" value="Mechanosensitive channel protein MscS (YggB), transmembrane region"/>
    <property type="match status" value="1"/>
</dbReference>
<comment type="caution">
    <text evidence="1">Lacks conserved residue(s) required for the propagation of feature annotation.</text>
</comment>
<gene>
    <name evidence="4" type="ORF">CEP68_15665</name>
</gene>
<organism evidence="4 5">
    <name type="scientific">Brevundimonas vesicularis</name>
    <name type="common">Pseudomonas vesicularis</name>
    <dbReference type="NCBI Taxonomy" id="41276"/>
    <lineage>
        <taxon>Bacteria</taxon>
        <taxon>Pseudomonadati</taxon>
        <taxon>Pseudomonadota</taxon>
        <taxon>Alphaproteobacteria</taxon>
        <taxon>Caulobacterales</taxon>
        <taxon>Caulobacteraceae</taxon>
        <taxon>Brevundimonas</taxon>
    </lineage>
</organism>
<reference evidence="5" key="1">
    <citation type="submission" date="2017-06" db="EMBL/GenBank/DDBJ databases">
        <title>FDA dAtabase for Regulatory Grade micrObial Sequences (FDA-ARGOS): Supporting development and validation of Infectious Disease Dx tests.</title>
        <authorList>
            <person name="Minogue T."/>
            <person name="Wolcott M."/>
            <person name="Wasieloski L."/>
            <person name="Aguilar W."/>
            <person name="Moore D."/>
            <person name="Tallon L."/>
            <person name="Sadzewicz L."/>
            <person name="Sengamalay N."/>
            <person name="Ott S."/>
            <person name="Godinez A."/>
            <person name="Nagaraj S."/>
            <person name="Nadendla S."/>
            <person name="Geyer C."/>
            <person name="Sichtig H."/>
        </authorList>
    </citation>
    <scope>NUCLEOTIDE SEQUENCE [LARGE SCALE GENOMIC DNA]</scope>
    <source>
        <strain evidence="5">FDAARGOS_289</strain>
    </source>
</reference>
<evidence type="ECO:0000313" key="5">
    <source>
        <dbReference type="Proteomes" id="UP000197050"/>
    </source>
</evidence>